<dbReference type="Gene3D" id="2.40.40.10">
    <property type="entry name" value="RlpA-like domain"/>
    <property type="match status" value="1"/>
</dbReference>
<name>A0ABX2JG09_9SPHN</name>
<comment type="caution">
    <text evidence="4">The sequence shown here is derived from an EMBL/GenBank/DDBJ whole genome shotgun (WGS) entry which is preliminary data.</text>
</comment>
<dbReference type="SUPFAM" id="SSF110997">
    <property type="entry name" value="Sporulation related repeat"/>
    <property type="match status" value="1"/>
</dbReference>
<feature type="domain" description="SPOR" evidence="3">
    <location>
        <begin position="196"/>
        <end position="273"/>
    </location>
</feature>
<evidence type="ECO:0000256" key="2">
    <source>
        <dbReference type="SAM" id="SignalP"/>
    </source>
</evidence>
<dbReference type="InterPro" id="IPR036908">
    <property type="entry name" value="RlpA-like_sf"/>
</dbReference>
<sequence>MRSRANLLLALPLLLAAQAPDAGAPTGPRATAGDGEASAYDAVGYASIGEGDGITAAHARLPIGLIAEVTSLDSGRIILVRIANRIAKGADDEIVLSRSAAQALGLRGDMDAVRVRSVQANATDAAALAAGGSAAPRLSAPDGLLRALRRTLPPLPAGDAVPLGGRSPARSSPAPVSSPPRVTAKTALEKPVATVPRLPPPPATSRGTLLVQIAALRDEQRARSLARGLRARVEGSGGWWRVRLGPFTDRTSAQRARDAAIARGYGDASIIPTP</sequence>
<evidence type="ECO:0000259" key="3">
    <source>
        <dbReference type="PROSITE" id="PS51724"/>
    </source>
</evidence>
<evidence type="ECO:0000256" key="1">
    <source>
        <dbReference type="SAM" id="MobiDB-lite"/>
    </source>
</evidence>
<organism evidence="4 5">
    <name type="scientific">Sphingomonas hominis</name>
    <dbReference type="NCBI Taxonomy" id="2741495"/>
    <lineage>
        <taxon>Bacteria</taxon>
        <taxon>Pseudomonadati</taxon>
        <taxon>Pseudomonadota</taxon>
        <taxon>Alphaproteobacteria</taxon>
        <taxon>Sphingomonadales</taxon>
        <taxon>Sphingomonadaceae</taxon>
        <taxon>Sphingomonas</taxon>
    </lineage>
</organism>
<protein>
    <submittedName>
        <fullName evidence="4">SPOR domain-containing protein</fullName>
    </submittedName>
</protein>
<dbReference type="InterPro" id="IPR007730">
    <property type="entry name" value="SPOR-like_dom"/>
</dbReference>
<reference evidence="4 5" key="1">
    <citation type="submission" date="2020-06" db="EMBL/GenBank/DDBJ databases">
        <title>Sphingomonas hominis sp. nov., a member of the Sphingomonas, isolated from the hair of a 22-year-old girl.</title>
        <authorList>
            <person name="Zhang D.-F."/>
            <person name="Cui X.-W."/>
        </authorList>
    </citation>
    <scope>NUCLEOTIDE SEQUENCE [LARGE SCALE GENOMIC DNA]</scope>
    <source>
        <strain evidence="4 5">HHU CXW</strain>
    </source>
</reference>
<dbReference type="Gene3D" id="3.30.70.1070">
    <property type="entry name" value="Sporulation related repeat"/>
    <property type="match status" value="1"/>
</dbReference>
<evidence type="ECO:0000313" key="5">
    <source>
        <dbReference type="Proteomes" id="UP000621447"/>
    </source>
</evidence>
<dbReference type="InterPro" id="IPR036680">
    <property type="entry name" value="SPOR-like_sf"/>
</dbReference>
<dbReference type="RefSeq" id="WP_174192467.1">
    <property type="nucleotide sequence ID" value="NZ_JABULH010000001.1"/>
</dbReference>
<dbReference type="Pfam" id="PF05036">
    <property type="entry name" value="SPOR"/>
    <property type="match status" value="1"/>
</dbReference>
<dbReference type="PROSITE" id="PS51724">
    <property type="entry name" value="SPOR"/>
    <property type="match status" value="1"/>
</dbReference>
<dbReference type="EMBL" id="JABULH010000001">
    <property type="protein sequence ID" value="NTS64456.1"/>
    <property type="molecule type" value="Genomic_DNA"/>
</dbReference>
<feature type="region of interest" description="Disordered" evidence="1">
    <location>
        <begin position="156"/>
        <end position="184"/>
    </location>
</feature>
<evidence type="ECO:0000313" key="4">
    <source>
        <dbReference type="EMBL" id="NTS64456.1"/>
    </source>
</evidence>
<gene>
    <name evidence="4" type="ORF">HRV97_04710</name>
</gene>
<feature type="compositionally biased region" description="Low complexity" evidence="1">
    <location>
        <begin position="166"/>
        <end position="182"/>
    </location>
</feature>
<feature type="signal peptide" evidence="2">
    <location>
        <begin position="1"/>
        <end position="24"/>
    </location>
</feature>
<proteinExistence type="predicted"/>
<dbReference type="PANTHER" id="PTHR34183:SF8">
    <property type="entry name" value="ENDOLYTIC PEPTIDOGLYCAN TRANSGLYCOSYLASE RLPA-RELATED"/>
    <property type="match status" value="1"/>
</dbReference>
<dbReference type="Proteomes" id="UP000621447">
    <property type="component" value="Unassembled WGS sequence"/>
</dbReference>
<dbReference type="PANTHER" id="PTHR34183">
    <property type="entry name" value="ENDOLYTIC PEPTIDOGLYCAN TRANSGLYCOSYLASE RLPA"/>
    <property type="match status" value="1"/>
</dbReference>
<keyword evidence="5" id="KW-1185">Reference proteome</keyword>
<accession>A0ABX2JG09</accession>
<feature type="chain" id="PRO_5046876261" evidence="2">
    <location>
        <begin position="25"/>
        <end position="274"/>
    </location>
</feature>
<keyword evidence="2" id="KW-0732">Signal</keyword>